<evidence type="ECO:0000313" key="5">
    <source>
        <dbReference type="Proteomes" id="UP001589832"/>
    </source>
</evidence>
<proteinExistence type="predicted"/>
<dbReference type="Pfam" id="PF07593">
    <property type="entry name" value="UnbV_ASPIC"/>
    <property type="match status" value="1"/>
</dbReference>
<feature type="chain" id="PRO_5046358740" evidence="2">
    <location>
        <begin position="21"/>
        <end position="835"/>
    </location>
</feature>
<dbReference type="PROSITE" id="PS50853">
    <property type="entry name" value="FN3"/>
    <property type="match status" value="1"/>
</dbReference>
<reference evidence="4 5" key="1">
    <citation type="submission" date="2024-09" db="EMBL/GenBank/DDBJ databases">
        <authorList>
            <person name="Sun Q."/>
            <person name="Mori K."/>
        </authorList>
    </citation>
    <scope>NUCLEOTIDE SEQUENCE [LARGE SCALE GENOMIC DNA]</scope>
    <source>
        <strain evidence="4 5">NCAIM B.02481</strain>
    </source>
</reference>
<dbReference type="RefSeq" id="WP_386059400.1">
    <property type="nucleotide sequence ID" value="NZ_JBHLTQ010000001.1"/>
</dbReference>
<evidence type="ECO:0000256" key="2">
    <source>
        <dbReference type="SAM" id="SignalP"/>
    </source>
</evidence>
<dbReference type="PANTHER" id="PTHR16026:SF0">
    <property type="entry name" value="CARTILAGE ACIDIC PROTEIN 1"/>
    <property type="match status" value="1"/>
</dbReference>
<comment type="caution">
    <text evidence="4">The sequence shown here is derived from an EMBL/GenBank/DDBJ whole genome shotgun (WGS) entry which is preliminary data.</text>
</comment>
<name>A0ABV6Q5D5_9FLAO</name>
<dbReference type="Pfam" id="PF18962">
    <property type="entry name" value="Por_Secre_tail"/>
    <property type="match status" value="1"/>
</dbReference>
<evidence type="ECO:0000259" key="3">
    <source>
        <dbReference type="PROSITE" id="PS50853"/>
    </source>
</evidence>
<gene>
    <name evidence="4" type="ORF">ACFFGA_02920</name>
</gene>
<accession>A0ABV6Q5D5</accession>
<dbReference type="PANTHER" id="PTHR16026">
    <property type="entry name" value="CARTILAGE ACIDIC PROTEIN 1"/>
    <property type="match status" value="1"/>
</dbReference>
<evidence type="ECO:0000313" key="4">
    <source>
        <dbReference type="EMBL" id="MFC0603490.1"/>
    </source>
</evidence>
<dbReference type="Gene3D" id="2.60.40.10">
    <property type="entry name" value="Immunoglobulins"/>
    <property type="match status" value="1"/>
</dbReference>
<dbReference type="SUPFAM" id="SSF69318">
    <property type="entry name" value="Integrin alpha N-terminal domain"/>
    <property type="match status" value="2"/>
</dbReference>
<dbReference type="NCBIfam" id="TIGR04183">
    <property type="entry name" value="Por_Secre_tail"/>
    <property type="match status" value="1"/>
</dbReference>
<feature type="domain" description="Fibronectin type-III" evidence="3">
    <location>
        <begin position="197"/>
        <end position="286"/>
    </location>
</feature>
<keyword evidence="1 2" id="KW-0732">Signal</keyword>
<evidence type="ECO:0000256" key="1">
    <source>
        <dbReference type="ARBA" id="ARBA00022729"/>
    </source>
</evidence>
<dbReference type="InterPro" id="IPR013517">
    <property type="entry name" value="FG-GAP"/>
</dbReference>
<dbReference type="EMBL" id="JBHLTQ010000001">
    <property type="protein sequence ID" value="MFC0603490.1"/>
    <property type="molecule type" value="Genomic_DNA"/>
</dbReference>
<feature type="signal peptide" evidence="2">
    <location>
        <begin position="1"/>
        <end position="20"/>
    </location>
</feature>
<dbReference type="InterPro" id="IPR011519">
    <property type="entry name" value="UnbV_ASPIC"/>
</dbReference>
<dbReference type="InterPro" id="IPR036116">
    <property type="entry name" value="FN3_sf"/>
</dbReference>
<organism evidence="4 5">
    <name type="scientific">Winogradskyella pulchriflava</name>
    <dbReference type="NCBI Taxonomy" id="1110688"/>
    <lineage>
        <taxon>Bacteria</taxon>
        <taxon>Pseudomonadati</taxon>
        <taxon>Bacteroidota</taxon>
        <taxon>Flavobacteriia</taxon>
        <taxon>Flavobacteriales</taxon>
        <taxon>Flavobacteriaceae</taxon>
        <taxon>Winogradskyella</taxon>
    </lineage>
</organism>
<dbReference type="InterPro" id="IPR013783">
    <property type="entry name" value="Ig-like_fold"/>
</dbReference>
<dbReference type="Gene3D" id="2.130.10.130">
    <property type="entry name" value="Integrin alpha, N-terminal"/>
    <property type="match status" value="1"/>
</dbReference>
<dbReference type="InterPro" id="IPR026444">
    <property type="entry name" value="Secre_tail"/>
</dbReference>
<dbReference type="Proteomes" id="UP001589832">
    <property type="component" value="Unassembled WGS sequence"/>
</dbReference>
<protein>
    <submittedName>
        <fullName evidence="4">FG-GAP-like repeat-containing protein</fullName>
    </submittedName>
</protein>
<keyword evidence="5" id="KW-1185">Reference proteome</keyword>
<dbReference type="InterPro" id="IPR028994">
    <property type="entry name" value="Integrin_alpha_N"/>
</dbReference>
<dbReference type="SUPFAM" id="SSF49265">
    <property type="entry name" value="Fibronectin type III"/>
    <property type="match status" value="1"/>
</dbReference>
<dbReference type="Pfam" id="PF13517">
    <property type="entry name" value="FG-GAP_3"/>
    <property type="match status" value="2"/>
</dbReference>
<dbReference type="InterPro" id="IPR003961">
    <property type="entry name" value="FN3_dom"/>
</dbReference>
<dbReference type="InterPro" id="IPR027039">
    <property type="entry name" value="Crtac1"/>
</dbReference>
<sequence length="835" mass="90711">MKKTLLITLLFTFFCFIVKAQVLNQPANWPNEDWELDGSFDATYLYEDPTVAGGSSSFYFDDDDAGSTSDNTIGVRSPIIDVTAAFNAGETELVVTFQYVYRTFQTEVLNLQYYDADSDVWVNWGNALAENSNLSTNFCNGTSSTYTSELLETASFTANQLQNFRYRIFYDDDESYGYGFCIDSPTISSYVPPACPTVDNLMANNVTYNSAQVNWTAGSSETSWEVALRLVSEGPPSSGTTTTSLSFSFSSLAQETQYIAYVRANCAFDGYSNWDTVSFTTGTDLSGYPVTFTANPIPTSGSYDIAFVDLNGDFLDDIVSVSLTNINVHYQQPGGGFNMVNITTTSADNLPTWSLAAGDFDANGYNDLLYGSTSGVTFMKANSDGTGYTEISGPENVFSQRSNFVDINNDGNLDAFVCHDVQANVYYINSGFSNDGNDTNDYNLTFYQGESAGVVPNGLGLTPGGGNYGTVWIDFDNDRDMDLFIAKCRGGSTTISTNELWRNDGNGVFVNVADSNGWYNTNYPGKGHNNSSNLGDNVQTWSSAWADFDNDGDMDVYVGASSSSNGNSKLMKNNGDGTFTDVTAGSGVAAAQMGIENAPADFDNDGYVDILSNGDILFNNGDFTFSNYSNNMPPSGAIGDSNNDGFLDIFRSGQIYVNNTNTNNWVKINTVGTVSNINGIGARVELVTTSGTQIRDVRSGEGFEFMSSLNTHFGLGTEDAIESITIYWPSGIVDQLVDPAINTTHNVVEGSVLTVEDETLTDMVIYPNPVEDILTIETAADVTNKIATVFDINGKRVLNQKLTSNTLKVSSLESGIYFLRLESNGKTMKRKFIKK</sequence>